<dbReference type="EMBL" id="KV448160">
    <property type="protein sequence ID" value="OAX42274.1"/>
    <property type="molecule type" value="Genomic_DNA"/>
</dbReference>
<feature type="compositionally biased region" description="Basic and acidic residues" evidence="1">
    <location>
        <begin position="1"/>
        <end position="12"/>
    </location>
</feature>
<keyword evidence="3" id="KW-1185">Reference proteome</keyword>
<feature type="compositionally biased region" description="Polar residues" evidence="1">
    <location>
        <begin position="151"/>
        <end position="163"/>
    </location>
</feature>
<evidence type="ECO:0000313" key="3">
    <source>
        <dbReference type="Proteomes" id="UP000092154"/>
    </source>
</evidence>
<dbReference type="STRING" id="1314800.A0A1B7NBV3"/>
<dbReference type="OrthoDB" id="2661491at2759"/>
<proteinExistence type="predicted"/>
<protein>
    <submittedName>
        <fullName evidence="2">Uncharacterized protein</fullName>
    </submittedName>
</protein>
<feature type="compositionally biased region" description="Low complexity" evidence="1">
    <location>
        <begin position="71"/>
        <end position="90"/>
    </location>
</feature>
<feature type="region of interest" description="Disordered" evidence="1">
    <location>
        <begin position="1"/>
        <end position="99"/>
    </location>
</feature>
<dbReference type="InParanoid" id="A0A1B7NBV3"/>
<feature type="compositionally biased region" description="Low complexity" evidence="1">
    <location>
        <begin position="14"/>
        <end position="29"/>
    </location>
</feature>
<gene>
    <name evidence="2" type="ORF">K503DRAFT_375563</name>
</gene>
<dbReference type="Proteomes" id="UP000092154">
    <property type="component" value="Unassembled WGS sequence"/>
</dbReference>
<name>A0A1B7NBV3_9AGAM</name>
<accession>A0A1B7NBV3</accession>
<feature type="region of interest" description="Disordered" evidence="1">
    <location>
        <begin position="151"/>
        <end position="172"/>
    </location>
</feature>
<organism evidence="2 3">
    <name type="scientific">Rhizopogon vinicolor AM-OR11-026</name>
    <dbReference type="NCBI Taxonomy" id="1314800"/>
    <lineage>
        <taxon>Eukaryota</taxon>
        <taxon>Fungi</taxon>
        <taxon>Dikarya</taxon>
        <taxon>Basidiomycota</taxon>
        <taxon>Agaricomycotina</taxon>
        <taxon>Agaricomycetes</taxon>
        <taxon>Agaricomycetidae</taxon>
        <taxon>Boletales</taxon>
        <taxon>Suillineae</taxon>
        <taxon>Rhizopogonaceae</taxon>
        <taxon>Rhizopogon</taxon>
    </lineage>
</organism>
<sequence length="329" mass="36344">MSIFERDPRECATRSPRLQPSPSLPNLRPSPREMTTSRHVTRPPPKPQPSSSNVKDGTSCRPKTYSRKTHATTTHYLTPPLTPSSSLQSDSTDHESTDLIIPSADLKRLTLTNSVSESDQHSRFLIIGNAPGDLSEDVIRQYFKSLTSPTVTAPSTWSTSSVTRRPPSKPIQTIFRRSPENRDFIVAFYDVRDAEHAKHIIESKASKRLQDDGTGIPPSQASGNIRDEALTCCLVDSGYCADLLGDLSPSVMTRTEGSVVVSVKDTSPTRDFSASRIRTRTHFTVQVKVRSILGKYGELRNVNCINEDNEGPTQASLSSFMPILPFPFS</sequence>
<dbReference type="AlphaFoldDB" id="A0A1B7NBV3"/>
<reference evidence="2 3" key="1">
    <citation type="submission" date="2016-06" db="EMBL/GenBank/DDBJ databases">
        <title>Comparative genomics of the ectomycorrhizal sister species Rhizopogon vinicolor and Rhizopogon vesiculosus (Basidiomycota: Boletales) reveals a divergence of the mating type B locus.</title>
        <authorList>
            <consortium name="DOE Joint Genome Institute"/>
            <person name="Mujic A.B."/>
            <person name="Kuo A."/>
            <person name="Tritt A."/>
            <person name="Lipzen A."/>
            <person name="Chen C."/>
            <person name="Johnson J."/>
            <person name="Sharma A."/>
            <person name="Barry K."/>
            <person name="Grigoriev I.V."/>
            <person name="Spatafora J.W."/>
        </authorList>
    </citation>
    <scope>NUCLEOTIDE SEQUENCE [LARGE SCALE GENOMIC DNA]</scope>
    <source>
        <strain evidence="2 3">AM-OR11-026</strain>
    </source>
</reference>
<evidence type="ECO:0000256" key="1">
    <source>
        <dbReference type="SAM" id="MobiDB-lite"/>
    </source>
</evidence>
<evidence type="ECO:0000313" key="2">
    <source>
        <dbReference type="EMBL" id="OAX42274.1"/>
    </source>
</evidence>